<evidence type="ECO:0000313" key="1">
    <source>
        <dbReference type="EMBL" id="GBL98708.1"/>
    </source>
</evidence>
<reference evidence="1 2" key="1">
    <citation type="journal article" date="2019" name="Sci. Rep.">
        <title>Orb-weaving spider Araneus ventricosus genome elucidates the spidroin gene catalogue.</title>
        <authorList>
            <person name="Kono N."/>
            <person name="Nakamura H."/>
            <person name="Ohtoshi R."/>
            <person name="Moran D.A.P."/>
            <person name="Shinohara A."/>
            <person name="Yoshida Y."/>
            <person name="Fujiwara M."/>
            <person name="Mori M."/>
            <person name="Tomita M."/>
            <person name="Arakawa K."/>
        </authorList>
    </citation>
    <scope>NUCLEOTIDE SEQUENCE [LARGE SCALE GENOMIC DNA]</scope>
</reference>
<protein>
    <submittedName>
        <fullName evidence="1">Uncharacterized protein</fullName>
    </submittedName>
</protein>
<comment type="caution">
    <text evidence="1">The sequence shown here is derived from an EMBL/GenBank/DDBJ whole genome shotgun (WGS) entry which is preliminary data.</text>
</comment>
<name>A0A4Y2C308_ARAVE</name>
<dbReference type="AlphaFoldDB" id="A0A4Y2C308"/>
<gene>
    <name evidence="1" type="ORF">AVEN_70466_1</name>
</gene>
<dbReference type="EMBL" id="BGPR01085269">
    <property type="protein sequence ID" value="GBL98708.1"/>
    <property type="molecule type" value="Genomic_DNA"/>
</dbReference>
<feature type="non-terminal residue" evidence="1">
    <location>
        <position position="1"/>
    </location>
</feature>
<organism evidence="1 2">
    <name type="scientific">Araneus ventricosus</name>
    <name type="common">Orbweaver spider</name>
    <name type="synonym">Epeira ventricosa</name>
    <dbReference type="NCBI Taxonomy" id="182803"/>
    <lineage>
        <taxon>Eukaryota</taxon>
        <taxon>Metazoa</taxon>
        <taxon>Ecdysozoa</taxon>
        <taxon>Arthropoda</taxon>
        <taxon>Chelicerata</taxon>
        <taxon>Arachnida</taxon>
        <taxon>Araneae</taxon>
        <taxon>Araneomorphae</taxon>
        <taxon>Entelegynae</taxon>
        <taxon>Araneoidea</taxon>
        <taxon>Araneidae</taxon>
        <taxon>Araneus</taxon>
    </lineage>
</organism>
<sequence>VCKHLNNSNGKETAEQAPIAAVKTRLPKLLFGDILFQRLHRLWVDAPEAAIGGTLSQLSQGKMGTDSLFSMK</sequence>
<proteinExistence type="predicted"/>
<dbReference type="OrthoDB" id="10055717at2759"/>
<keyword evidence="2" id="KW-1185">Reference proteome</keyword>
<dbReference type="Proteomes" id="UP000499080">
    <property type="component" value="Unassembled WGS sequence"/>
</dbReference>
<evidence type="ECO:0000313" key="2">
    <source>
        <dbReference type="Proteomes" id="UP000499080"/>
    </source>
</evidence>
<accession>A0A4Y2C308</accession>